<comment type="caution">
    <text evidence="10">The sequence shown here is derived from an EMBL/GenBank/DDBJ whole genome shotgun (WGS) entry which is preliminary data.</text>
</comment>
<evidence type="ECO:0000256" key="4">
    <source>
        <dbReference type="ARBA" id="ARBA00022723"/>
    </source>
</evidence>
<organism evidence="10 11">
    <name type="scientific">Devosia psychrophila</name>
    <dbReference type="NCBI Taxonomy" id="728005"/>
    <lineage>
        <taxon>Bacteria</taxon>
        <taxon>Pseudomonadati</taxon>
        <taxon>Pseudomonadota</taxon>
        <taxon>Alphaproteobacteria</taxon>
        <taxon>Hyphomicrobiales</taxon>
        <taxon>Devosiaceae</taxon>
        <taxon>Devosia</taxon>
    </lineage>
</organism>
<keyword evidence="7" id="KW-0408">Iron</keyword>
<dbReference type="InterPro" id="IPR039261">
    <property type="entry name" value="FNR_nucleotide-bd"/>
</dbReference>
<comment type="cofactor">
    <cofactor evidence="1">
        <name>FAD</name>
        <dbReference type="ChEBI" id="CHEBI:57692"/>
    </cofactor>
</comment>
<keyword evidence="5" id="KW-0274">FAD</keyword>
<dbReference type="EMBL" id="LAPV01000213">
    <property type="protein sequence ID" value="KKC31164.1"/>
    <property type="molecule type" value="Genomic_DNA"/>
</dbReference>
<dbReference type="PANTHER" id="PTHR47354">
    <property type="entry name" value="NADH OXIDOREDUCTASE HCR"/>
    <property type="match status" value="1"/>
</dbReference>
<accession>A0ABR5DT12</accession>
<evidence type="ECO:0000256" key="3">
    <source>
        <dbReference type="ARBA" id="ARBA00022714"/>
    </source>
</evidence>
<evidence type="ECO:0000256" key="1">
    <source>
        <dbReference type="ARBA" id="ARBA00001974"/>
    </source>
</evidence>
<keyword evidence="4" id="KW-0479">Metal-binding</keyword>
<evidence type="ECO:0000256" key="6">
    <source>
        <dbReference type="ARBA" id="ARBA00023002"/>
    </source>
</evidence>
<dbReference type="SUPFAM" id="SSF52343">
    <property type="entry name" value="Ferredoxin reductase-like, C-terminal NADP-linked domain"/>
    <property type="match status" value="1"/>
</dbReference>
<name>A0ABR5DT12_9HYPH</name>
<evidence type="ECO:0000256" key="5">
    <source>
        <dbReference type="ARBA" id="ARBA00022827"/>
    </source>
</evidence>
<dbReference type="PRINTS" id="PR00409">
    <property type="entry name" value="PHDIOXRDTASE"/>
</dbReference>
<evidence type="ECO:0000313" key="11">
    <source>
        <dbReference type="Proteomes" id="UP000033519"/>
    </source>
</evidence>
<evidence type="ECO:0000259" key="9">
    <source>
        <dbReference type="PROSITE" id="PS51384"/>
    </source>
</evidence>
<dbReference type="InterPro" id="IPR017927">
    <property type="entry name" value="FAD-bd_FR_type"/>
</dbReference>
<dbReference type="PANTHER" id="PTHR47354:SF8">
    <property type="entry name" value="1,2-PHENYLACETYL-COA EPOXIDASE, SUBUNIT E"/>
    <property type="match status" value="1"/>
</dbReference>
<keyword evidence="6" id="KW-0560">Oxidoreductase</keyword>
<dbReference type="InterPro" id="IPR017938">
    <property type="entry name" value="Riboflavin_synthase-like_b-brl"/>
</dbReference>
<reference evidence="10 11" key="1">
    <citation type="submission" date="2015-03" db="EMBL/GenBank/DDBJ databases">
        <authorList>
            <person name="Lepp D."/>
            <person name="Hassan Y.I."/>
            <person name="Li X.-Z."/>
            <person name="Zhou T."/>
        </authorList>
    </citation>
    <scope>NUCLEOTIDE SEQUENCE [LARGE SCALE GENOMIC DNA]</scope>
    <source>
        <strain evidence="10 11">Cr7-05</strain>
    </source>
</reference>
<feature type="domain" description="FAD-binding FR-type" evidence="9">
    <location>
        <begin position="1"/>
        <end position="71"/>
    </location>
</feature>
<dbReference type="SUPFAM" id="SSF63380">
    <property type="entry name" value="Riboflavin synthase domain-like"/>
    <property type="match status" value="1"/>
</dbReference>
<protein>
    <recommendedName>
        <fullName evidence="9">FAD-binding FR-type domain-containing protein</fullName>
    </recommendedName>
</protein>
<keyword evidence="2" id="KW-0285">Flavoprotein</keyword>
<dbReference type="Pfam" id="PF00175">
    <property type="entry name" value="NAD_binding_1"/>
    <property type="match status" value="1"/>
</dbReference>
<proteinExistence type="predicted"/>
<evidence type="ECO:0000256" key="2">
    <source>
        <dbReference type="ARBA" id="ARBA00022630"/>
    </source>
</evidence>
<dbReference type="InterPro" id="IPR001433">
    <property type="entry name" value="OxRdtase_FAD/NAD-bd"/>
</dbReference>
<feature type="non-terminal residue" evidence="10">
    <location>
        <position position="1"/>
    </location>
</feature>
<dbReference type="Gene3D" id="3.40.50.80">
    <property type="entry name" value="Nucleotide-binding domain of ferredoxin-NADP reductase (FNR) module"/>
    <property type="match status" value="1"/>
</dbReference>
<dbReference type="Gene3D" id="2.40.30.10">
    <property type="entry name" value="Translation factors"/>
    <property type="match status" value="1"/>
</dbReference>
<keyword evidence="3" id="KW-0001">2Fe-2S</keyword>
<dbReference type="PROSITE" id="PS51384">
    <property type="entry name" value="FAD_FR"/>
    <property type="match status" value="1"/>
</dbReference>
<dbReference type="Proteomes" id="UP000033519">
    <property type="component" value="Unassembled WGS sequence"/>
</dbReference>
<evidence type="ECO:0000313" key="10">
    <source>
        <dbReference type="EMBL" id="KKC31164.1"/>
    </source>
</evidence>
<evidence type="ECO:0000256" key="7">
    <source>
        <dbReference type="ARBA" id="ARBA00023004"/>
    </source>
</evidence>
<dbReference type="InterPro" id="IPR050415">
    <property type="entry name" value="MRET"/>
</dbReference>
<sequence length="197" mass="21068">SSTKPFPAAPGKFVLLRHVDQRHPFSISGIDALGRVRLSIKMSGPFTRGLYNIGVGTEVILHGPYGHFGENILSAAGPQLWIAGGIGITPFLSALQALSKARTDQIVHLIWSVRSKGQAMYAAEIATLMASMSNGRFTIHDSGLYGKLTAAAALGGAPMAEHVFLCGPGAMTSDLEAQFQTTGLRDEQIVSERFKFR</sequence>
<keyword evidence="11" id="KW-1185">Reference proteome</keyword>
<evidence type="ECO:0000256" key="8">
    <source>
        <dbReference type="ARBA" id="ARBA00023014"/>
    </source>
</evidence>
<gene>
    <name evidence="10" type="ORF">WH91_20975</name>
</gene>
<keyword evidence="8" id="KW-0411">Iron-sulfur</keyword>